<dbReference type="PANTHER" id="PTHR42852:SF6">
    <property type="entry name" value="THIOL:DISULFIDE INTERCHANGE PROTEIN DSBE"/>
    <property type="match status" value="1"/>
</dbReference>
<evidence type="ECO:0000313" key="8">
    <source>
        <dbReference type="EMBL" id="AJQ96720.1"/>
    </source>
</evidence>
<evidence type="ECO:0000256" key="4">
    <source>
        <dbReference type="ARBA" id="ARBA00023157"/>
    </source>
</evidence>
<reference evidence="8 9" key="1">
    <citation type="submission" date="2014-01" db="EMBL/GenBank/DDBJ databases">
        <title>Full genme sequencing of cellulolytic bacterium Gynuella sunshinyii YC6258T gen. nov., sp. nov.</title>
        <authorList>
            <person name="Khan H."/>
            <person name="Chung E.J."/>
            <person name="Chung Y.R."/>
        </authorList>
    </citation>
    <scope>NUCLEOTIDE SEQUENCE [LARGE SCALE GENOMIC DNA]</scope>
    <source>
        <strain evidence="8 9">YC6258</strain>
    </source>
</reference>
<comment type="similarity">
    <text evidence="2">Belongs to the thioredoxin family. DsbE subfamily.</text>
</comment>
<dbReference type="InterPro" id="IPR050553">
    <property type="entry name" value="Thioredoxin_ResA/DsbE_sf"/>
</dbReference>
<dbReference type="InterPro" id="IPR036249">
    <property type="entry name" value="Thioredoxin-like_sf"/>
</dbReference>
<dbReference type="KEGG" id="gsn:YC6258_04688"/>
<dbReference type="PROSITE" id="PS51352">
    <property type="entry name" value="THIOREDOXIN_2"/>
    <property type="match status" value="1"/>
</dbReference>
<dbReference type="InterPro" id="IPR004799">
    <property type="entry name" value="Periplasmic_diS_OxRdtase_DsbE"/>
</dbReference>
<feature type="domain" description="Thioredoxin" evidence="7">
    <location>
        <begin position="35"/>
        <end position="174"/>
    </location>
</feature>
<dbReference type="AlphaFoldDB" id="A0A0C5VBK8"/>
<keyword evidence="6" id="KW-0472">Membrane</keyword>
<evidence type="ECO:0000256" key="5">
    <source>
        <dbReference type="ARBA" id="ARBA00023284"/>
    </source>
</evidence>
<keyword evidence="8" id="KW-0413">Isomerase</keyword>
<keyword evidence="6" id="KW-0812">Transmembrane</keyword>
<gene>
    <name evidence="8" type="ORF">YC6258_04688</name>
</gene>
<keyword evidence="6" id="KW-1133">Transmembrane helix</keyword>
<evidence type="ECO:0000256" key="6">
    <source>
        <dbReference type="SAM" id="Phobius"/>
    </source>
</evidence>
<keyword evidence="3" id="KW-0201">Cytochrome c-type biogenesis</keyword>
<keyword evidence="4" id="KW-1015">Disulfide bond</keyword>
<dbReference type="GO" id="GO:0017004">
    <property type="term" value="P:cytochrome complex assembly"/>
    <property type="evidence" value="ECO:0007669"/>
    <property type="project" value="UniProtKB-KW"/>
</dbReference>
<evidence type="ECO:0000256" key="2">
    <source>
        <dbReference type="ARBA" id="ARBA00007758"/>
    </source>
</evidence>
<dbReference type="GO" id="GO:0016853">
    <property type="term" value="F:isomerase activity"/>
    <property type="evidence" value="ECO:0007669"/>
    <property type="project" value="UniProtKB-KW"/>
</dbReference>
<dbReference type="Pfam" id="PF08534">
    <property type="entry name" value="Redoxin"/>
    <property type="match status" value="1"/>
</dbReference>
<dbReference type="NCBIfam" id="TIGR00385">
    <property type="entry name" value="dsbE"/>
    <property type="match status" value="1"/>
</dbReference>
<dbReference type="InterPro" id="IPR013740">
    <property type="entry name" value="Redoxin"/>
</dbReference>
<keyword evidence="5" id="KW-0676">Redox-active center</keyword>
<dbReference type="GO" id="GO:0030288">
    <property type="term" value="C:outer membrane-bounded periplasmic space"/>
    <property type="evidence" value="ECO:0007669"/>
    <property type="project" value="InterPro"/>
</dbReference>
<dbReference type="GO" id="GO:0005886">
    <property type="term" value="C:plasma membrane"/>
    <property type="evidence" value="ECO:0007669"/>
    <property type="project" value="UniProtKB-SubCell"/>
</dbReference>
<dbReference type="InterPro" id="IPR013766">
    <property type="entry name" value="Thioredoxin_domain"/>
</dbReference>
<name>A0A0C5VBK8_9GAMM</name>
<dbReference type="OrthoDB" id="9799347at2"/>
<comment type="subcellular location">
    <subcellularLocation>
        <location evidence="1">Cell inner membrane</location>
        <topology evidence="1">Single-pass membrane protein</topology>
        <orientation evidence="1">Periplasmic side</orientation>
    </subcellularLocation>
</comment>
<evidence type="ECO:0000313" key="9">
    <source>
        <dbReference type="Proteomes" id="UP000032266"/>
    </source>
</evidence>
<dbReference type="PATRIC" id="fig|1445510.3.peg.4651"/>
<dbReference type="SUPFAM" id="SSF52833">
    <property type="entry name" value="Thioredoxin-like"/>
    <property type="match status" value="1"/>
</dbReference>
<proteinExistence type="inferred from homology"/>
<dbReference type="EMBL" id="CP007142">
    <property type="protein sequence ID" value="AJQ96720.1"/>
    <property type="molecule type" value="Genomic_DNA"/>
</dbReference>
<dbReference type="HOGENOM" id="CLU_042529_19_1_6"/>
<evidence type="ECO:0000256" key="1">
    <source>
        <dbReference type="ARBA" id="ARBA00004383"/>
    </source>
</evidence>
<evidence type="ECO:0000259" key="7">
    <source>
        <dbReference type="PROSITE" id="PS51352"/>
    </source>
</evidence>
<dbReference type="GO" id="GO:0015036">
    <property type="term" value="F:disulfide oxidoreductase activity"/>
    <property type="evidence" value="ECO:0007669"/>
    <property type="project" value="InterPro"/>
</dbReference>
<dbReference type="STRING" id="1445510.YC6258_04688"/>
<dbReference type="Proteomes" id="UP000032266">
    <property type="component" value="Chromosome"/>
</dbReference>
<dbReference type="RefSeq" id="WP_044618663.1">
    <property type="nucleotide sequence ID" value="NZ_CP007142.1"/>
</dbReference>
<organism evidence="8 9">
    <name type="scientific">Gynuella sunshinyii YC6258</name>
    <dbReference type="NCBI Taxonomy" id="1445510"/>
    <lineage>
        <taxon>Bacteria</taxon>
        <taxon>Pseudomonadati</taxon>
        <taxon>Pseudomonadota</taxon>
        <taxon>Gammaproteobacteria</taxon>
        <taxon>Oceanospirillales</taxon>
        <taxon>Saccharospirillaceae</taxon>
        <taxon>Gynuella</taxon>
    </lineage>
</organism>
<evidence type="ECO:0000256" key="3">
    <source>
        <dbReference type="ARBA" id="ARBA00022748"/>
    </source>
</evidence>
<dbReference type="CDD" id="cd03010">
    <property type="entry name" value="TlpA_like_DsbE"/>
    <property type="match status" value="1"/>
</dbReference>
<accession>A0A0C5VBK8</accession>
<protein>
    <submittedName>
        <fullName evidence="8">Thiol-disulfide isomerase and thioredoxins</fullName>
    </submittedName>
</protein>
<sequence length="174" mass="19741">MNRWLFFIPVAFAVILGMVFIPALQLDNKEDIPTPLKGKPLPVFSLPTVKDPQKILSNTTVVGKPFLLNVWATWCITCKVEHPMLNKLAKQGVRIIGMDYKDSRESALKWFETYGDPYEINIYDEDGTLGFDLGVTGAPETFFIRSDGTIAYRHVGEINDVIWNDKLKAIYETL</sequence>
<dbReference type="PANTHER" id="PTHR42852">
    <property type="entry name" value="THIOL:DISULFIDE INTERCHANGE PROTEIN DSBE"/>
    <property type="match status" value="1"/>
</dbReference>
<feature type="transmembrane region" description="Helical" evidence="6">
    <location>
        <begin position="6"/>
        <end position="24"/>
    </location>
</feature>
<keyword evidence="9" id="KW-1185">Reference proteome</keyword>
<dbReference type="Gene3D" id="3.40.30.10">
    <property type="entry name" value="Glutaredoxin"/>
    <property type="match status" value="1"/>
</dbReference>